<keyword evidence="2" id="KW-0560">Oxidoreductase</keyword>
<reference evidence="4" key="1">
    <citation type="submission" date="2017-04" db="EMBL/GenBank/DDBJ databases">
        <title>Function of individual gut microbiota members based on whole genome sequencing of pure cultures obtained from chicken caecum.</title>
        <authorList>
            <person name="Medvecky M."/>
            <person name="Cejkova D."/>
            <person name="Polansky O."/>
            <person name="Karasova D."/>
            <person name="Kubasova T."/>
            <person name="Cizek A."/>
            <person name="Rychlik I."/>
        </authorList>
    </citation>
    <scope>NUCLEOTIDE SEQUENCE [LARGE SCALE GENOMIC DNA]</scope>
    <source>
        <strain evidence="4">An180</strain>
    </source>
</reference>
<proteinExistence type="inferred from homology"/>
<dbReference type="PANTHER" id="PTHR43008:SF4">
    <property type="entry name" value="CHAIN DEHYDROGENASE, PUTATIVE (AFU_ORTHOLOGUE AFUA_4G08710)-RELATED"/>
    <property type="match status" value="1"/>
</dbReference>
<dbReference type="Gene3D" id="3.40.50.720">
    <property type="entry name" value="NAD(P)-binding Rossmann-like Domain"/>
    <property type="match status" value="1"/>
</dbReference>
<dbReference type="InterPro" id="IPR002347">
    <property type="entry name" value="SDR_fam"/>
</dbReference>
<dbReference type="Proteomes" id="UP000195897">
    <property type="component" value="Unassembled WGS sequence"/>
</dbReference>
<evidence type="ECO:0000313" key="4">
    <source>
        <dbReference type="Proteomes" id="UP000195897"/>
    </source>
</evidence>
<dbReference type="EMBL" id="NFKK01000010">
    <property type="protein sequence ID" value="OUP52402.1"/>
    <property type="molecule type" value="Genomic_DNA"/>
</dbReference>
<evidence type="ECO:0000313" key="3">
    <source>
        <dbReference type="EMBL" id="OUP52402.1"/>
    </source>
</evidence>
<dbReference type="PANTHER" id="PTHR43008">
    <property type="entry name" value="BENZIL REDUCTASE"/>
    <property type="match status" value="1"/>
</dbReference>
<organism evidence="3 4">
    <name type="scientific">Butyricicoccus pullicaecorum</name>
    <dbReference type="NCBI Taxonomy" id="501571"/>
    <lineage>
        <taxon>Bacteria</taxon>
        <taxon>Bacillati</taxon>
        <taxon>Bacillota</taxon>
        <taxon>Clostridia</taxon>
        <taxon>Eubacteriales</taxon>
        <taxon>Butyricicoccaceae</taxon>
        <taxon>Butyricicoccus</taxon>
    </lineage>
</organism>
<protein>
    <recommendedName>
        <fullName evidence="5">Short-chain dehydrogenase</fullName>
    </recommendedName>
</protein>
<comment type="similarity">
    <text evidence="1">Belongs to the short-chain dehydrogenases/reductases (SDR) family.</text>
</comment>
<gene>
    <name evidence="3" type="ORF">B5F17_09070</name>
</gene>
<name>A0A1Y4LEB5_9FIRM</name>
<comment type="caution">
    <text evidence="3">The sequence shown here is derived from an EMBL/GenBank/DDBJ whole genome shotgun (WGS) entry which is preliminary data.</text>
</comment>
<evidence type="ECO:0008006" key="5">
    <source>
        <dbReference type="Google" id="ProtNLM"/>
    </source>
</evidence>
<dbReference type="Pfam" id="PF00106">
    <property type="entry name" value="adh_short"/>
    <property type="match status" value="1"/>
</dbReference>
<dbReference type="GO" id="GO:0050664">
    <property type="term" value="F:oxidoreductase activity, acting on NAD(P)H, oxygen as acceptor"/>
    <property type="evidence" value="ECO:0007669"/>
    <property type="project" value="TreeGrafter"/>
</dbReference>
<accession>A0A1Y4LEB5</accession>
<dbReference type="AlphaFoldDB" id="A0A1Y4LEB5"/>
<dbReference type="InterPro" id="IPR036291">
    <property type="entry name" value="NAD(P)-bd_dom_sf"/>
</dbReference>
<dbReference type="SUPFAM" id="SSF51735">
    <property type="entry name" value="NAD(P)-binding Rossmann-fold domains"/>
    <property type="match status" value="1"/>
</dbReference>
<evidence type="ECO:0000256" key="2">
    <source>
        <dbReference type="ARBA" id="ARBA00023002"/>
    </source>
</evidence>
<evidence type="ECO:0000256" key="1">
    <source>
        <dbReference type="ARBA" id="ARBA00006484"/>
    </source>
</evidence>
<sequence length="89" mass="9094">MGYLDKFKLDGKIAVVTGSSRGIGNATAQGLCEAGATVVYTATTLESAQKAAAQAAEKTGARTLGLKCCVEDPDDVKNCLPTLSITSAR</sequence>